<dbReference type="HAMAP" id="MF_04000">
    <property type="entry name" value="PPV_E1"/>
    <property type="match status" value="1"/>
</dbReference>
<accession>G1CR70</accession>
<comment type="similarity">
    <text evidence="15 16">Belongs to the papillomaviridae E1 protein family.</text>
</comment>
<dbReference type="InterPro" id="IPR014000">
    <property type="entry name" value="PPV_DNA_helicase_E1_N"/>
</dbReference>
<evidence type="ECO:0000256" key="17">
    <source>
        <dbReference type="SAM" id="MobiDB-lite"/>
    </source>
</evidence>
<name>G1CR70_9PAPI</name>
<keyword evidence="6 15" id="KW-0547">Nucleotide-binding</keyword>
<dbReference type="EC" id="5.6.2.4" evidence="15 16"/>
<dbReference type="Proteomes" id="UP000174756">
    <property type="component" value="Segment"/>
</dbReference>
<proteinExistence type="inferred from homology"/>
<evidence type="ECO:0000256" key="3">
    <source>
        <dbReference type="ARBA" id="ARBA00022553"/>
    </source>
</evidence>
<evidence type="ECO:0000256" key="10">
    <source>
        <dbReference type="ARBA" id="ARBA00023125"/>
    </source>
</evidence>
<comment type="PTM">
    <text evidence="15">Phosphorylated.</text>
</comment>
<dbReference type="Pfam" id="PF00524">
    <property type="entry name" value="PPV_E1_N"/>
    <property type="match status" value="1"/>
</dbReference>
<dbReference type="Gene3D" id="1.10.10.510">
    <property type="entry name" value="Zinc finger, large T-antigen D1 domain"/>
    <property type="match status" value="1"/>
</dbReference>
<sequence length="596" mass="67869">MASKGIDFILNEAECSDDENEDPELCESGCSDVSDLVDNSVCVQGNSLELFAQLQAADYDQQLNAVKRKLTEKPRKPLQQRTLQGNVEARCTHKRAHLDDSGYAEKTFEEVVQVENQTLLESEGYGSLGTQETGLNKENVNVVRLLQRGNAKVTKLAKFKECFLVSFSSLTRPFQSNRTCCRNWVAVVFGAHDDLLDASKKLFQTYCDFIFFSERSCVLGLVGLYLFEFKASKNRDTVQKLFKEFLHSEPEQLLLEPPKIKSVPAAVFWWKATLWSNAFSWGPLPDWIAAQTSVTHQQNEEEPFKLSVMVQWAYDNEILDEADIAYKYAKLAFEDSNAAAFLKCNQQVKYVRECAQMVRYYKIAEMKEMSMGEWIKKSLNNIADDGNWKHIALFLKYQCVSFISFLTKFKDFLHGIPKKNCLVIYGPPNTGKSMFAMSLMTAMRGKVLSFVNSKSHFWLQPLQTAKMAVLDDATKPTWDYIDIYLRNGLDGNQVCLDVKHKAPIQLTFPPIVITTNVDVLNEGSLSYLHSRIQVLEFPNTIPLTDNGEPAFLINDRSWKSFFQRLWDQLELTNPDEEDGPSRSPFRCTAGRADANL</sequence>
<evidence type="ECO:0000256" key="12">
    <source>
        <dbReference type="ARBA" id="ARBA00034617"/>
    </source>
</evidence>
<dbReference type="Gene3D" id="3.40.50.300">
    <property type="entry name" value="P-loop containing nucleotide triphosphate hydrolases"/>
    <property type="match status" value="1"/>
</dbReference>
<dbReference type="InterPro" id="IPR014015">
    <property type="entry name" value="Helicase_SF3_DNA-vir"/>
</dbReference>
<dbReference type="InterPro" id="IPR016393">
    <property type="entry name" value="Rep_E1_papillomaV"/>
</dbReference>
<evidence type="ECO:0000256" key="7">
    <source>
        <dbReference type="ARBA" id="ARBA00022801"/>
    </source>
</evidence>
<dbReference type="GO" id="GO:0043138">
    <property type="term" value="F:3'-5' DNA helicase activity"/>
    <property type="evidence" value="ECO:0007669"/>
    <property type="project" value="UniProtKB-UniRule"/>
</dbReference>
<dbReference type="GO" id="GO:0005524">
    <property type="term" value="F:ATP binding"/>
    <property type="evidence" value="ECO:0007669"/>
    <property type="project" value="UniProtKB-UniRule"/>
</dbReference>
<keyword evidence="10 15" id="KW-0238">DNA-binding</keyword>
<evidence type="ECO:0000256" key="8">
    <source>
        <dbReference type="ARBA" id="ARBA00022806"/>
    </source>
</evidence>
<evidence type="ECO:0000256" key="13">
    <source>
        <dbReference type="ARBA" id="ARBA00048988"/>
    </source>
</evidence>
<comment type="catalytic activity">
    <reaction evidence="13 15 16">
        <text>ATP + H2O = ADP + phosphate + H(+)</text>
        <dbReference type="Rhea" id="RHEA:13065"/>
        <dbReference type="ChEBI" id="CHEBI:15377"/>
        <dbReference type="ChEBI" id="CHEBI:15378"/>
        <dbReference type="ChEBI" id="CHEBI:30616"/>
        <dbReference type="ChEBI" id="CHEBI:43474"/>
        <dbReference type="ChEBI" id="CHEBI:456216"/>
        <dbReference type="EC" id="5.6.2.4"/>
    </reaction>
</comment>
<keyword evidence="2 15" id="KW-0244">Early protein</keyword>
<keyword evidence="3 15" id="KW-0597">Phosphoprotein</keyword>
<evidence type="ECO:0000256" key="9">
    <source>
        <dbReference type="ARBA" id="ARBA00022840"/>
    </source>
</evidence>
<dbReference type="GO" id="GO:0016887">
    <property type="term" value="F:ATP hydrolysis activity"/>
    <property type="evidence" value="ECO:0007669"/>
    <property type="project" value="RHEA"/>
</dbReference>
<dbReference type="PROSITE" id="PS51206">
    <property type="entry name" value="SF3_HELICASE_1"/>
    <property type="match status" value="1"/>
</dbReference>
<comment type="caution">
    <text evidence="15">Lacks conserved residue(s) required for the propagation of feature annotation.</text>
</comment>
<organism evidence="19 20">
    <name type="scientific">Bos taurus papillomavirus 12</name>
    <dbReference type="NCBI Taxonomy" id="1070324"/>
    <lineage>
        <taxon>Viruses</taxon>
        <taxon>Monodnaviria</taxon>
        <taxon>Shotokuvirae</taxon>
        <taxon>Cossaviricota</taxon>
        <taxon>Papovaviricetes</taxon>
        <taxon>Zurhausenvirales</taxon>
        <taxon>Papillomaviridae</taxon>
        <taxon>Firstpapillomavirinae</taxon>
        <taxon>Xipapillomavirus</taxon>
        <taxon>Xipapillomavirus 2</taxon>
    </lineage>
</organism>
<dbReference type="InterPro" id="IPR046832">
    <property type="entry name" value="PPV_E1_DBD"/>
</dbReference>
<evidence type="ECO:0000313" key="20">
    <source>
        <dbReference type="Proteomes" id="UP000174756"/>
    </source>
</evidence>
<comment type="catalytic activity">
    <reaction evidence="12 15">
        <text>Couples ATP hydrolysis with the unwinding of duplex DNA by translocating in the 3'-5' direction.</text>
        <dbReference type="EC" id="5.6.2.4"/>
    </reaction>
</comment>
<evidence type="ECO:0000256" key="11">
    <source>
        <dbReference type="ARBA" id="ARBA00023235"/>
    </source>
</evidence>
<evidence type="ECO:0000256" key="1">
    <source>
        <dbReference type="ARBA" id="ARBA00004147"/>
    </source>
</evidence>
<dbReference type="InterPro" id="IPR027417">
    <property type="entry name" value="P-loop_NTPase"/>
</dbReference>
<dbReference type="EMBL" id="JF834523">
    <property type="protein sequence ID" value="AEL99903.1"/>
    <property type="molecule type" value="Genomic_DNA"/>
</dbReference>
<evidence type="ECO:0000256" key="14">
    <source>
        <dbReference type="ARBA" id="ARBA00093297"/>
    </source>
</evidence>
<evidence type="ECO:0000256" key="6">
    <source>
        <dbReference type="ARBA" id="ARBA00022741"/>
    </source>
</evidence>
<dbReference type="GeneID" id="26101566"/>
<dbReference type="InterPro" id="IPR046935">
    <property type="entry name" value="PPV_E1_DBD_sf"/>
</dbReference>
<dbReference type="SUPFAM" id="SSF55464">
    <property type="entry name" value="Origin of replication-binding domain, RBD-like"/>
    <property type="match status" value="1"/>
</dbReference>
<protein>
    <recommendedName>
        <fullName evidence="15 16">Replication protein E1</fullName>
        <ecNumber evidence="15 16">5.6.2.4</ecNumber>
    </recommendedName>
    <alternativeName>
        <fullName evidence="15">ATP-dependent helicase E1</fullName>
    </alternativeName>
    <alternativeName>
        <fullName evidence="15">DNA 3'-5' helicase E1</fullName>
    </alternativeName>
</protein>
<dbReference type="Pfam" id="PF00519">
    <property type="entry name" value="PPV_E1_C"/>
    <property type="match status" value="1"/>
</dbReference>
<evidence type="ECO:0000256" key="15">
    <source>
        <dbReference type="HAMAP-Rule" id="MF_04000"/>
    </source>
</evidence>
<dbReference type="GO" id="GO:0006260">
    <property type="term" value="P:DNA replication"/>
    <property type="evidence" value="ECO:0007669"/>
    <property type="project" value="UniProtKB-UniRule"/>
</dbReference>
<dbReference type="GO" id="GO:0003677">
    <property type="term" value="F:DNA binding"/>
    <property type="evidence" value="ECO:0007669"/>
    <property type="project" value="UniProtKB-UniRule"/>
</dbReference>
<feature type="short sequence motif" description="Nuclear localization signal" evidence="15">
    <location>
        <begin position="67"/>
        <end position="69"/>
    </location>
</feature>
<dbReference type="SUPFAM" id="SSF52540">
    <property type="entry name" value="P-loop containing nucleoside triphosphate hydrolases"/>
    <property type="match status" value="1"/>
</dbReference>
<comment type="subunit">
    <text evidence="15">Can form hexamers. Interacts with E2 protein; this interaction increases E1 DNA binding specificity. Interacts with host DNA polymerase subunit POLA2. Interacts with host single stranded DNA-binding protein RPA1. Interacts with host TOP1; this interaction stimulates the enzymatic activity of TOP1.</text>
</comment>
<comment type="function">
    <text evidence="14 15">ATP-dependent DNA 3'-5' helicase required for initiation of viral DNA replication. It forms a complex with the viral E2 protein. The E1-E2 complex binds to the replication origin which contains binding sites for both proteins. During the initial step, a dimer of E1 interacts with a dimer of protein E2 leading to a complex that binds the viral origin of replication with high specificity. Then, a second dimer of E1 displaces the E2 dimer in an ATP-dependent manner to form the E1 tetramer. Following this, two E1 monomers are added to each half of the site, which results in the formation of two E1 trimers on the viral ori. Subsequently, two hexamers will be created. The double hexamer acts as a bi-directional helicase machinery and unwinds the viral DNA and then recruits the host DNA polymerase to start replication.</text>
</comment>
<reference evidence="19 20" key="1">
    <citation type="journal article" date="2012" name="Arch. Virol.">
        <title>Characterization of novel bovine papillomavirus type 12 (BPV-12) causing epithelial papilloma.</title>
        <authorList>
            <person name="Zhu W."/>
            <person name="Dong J."/>
            <person name="Shimizu E."/>
            <person name="Hatama S."/>
            <person name="Kadota K."/>
            <person name="Goto Y."/>
            <person name="Haga T."/>
        </authorList>
    </citation>
    <scope>NUCLEOTIDE SEQUENCE [LARGE SCALE GENOMIC DNA]</scope>
    <source>
        <strain evidence="19">PR000001</strain>
    </source>
</reference>
<evidence type="ECO:0000256" key="16">
    <source>
        <dbReference type="PIRNR" id="PIRNR003383"/>
    </source>
</evidence>
<dbReference type="InterPro" id="IPR037102">
    <property type="entry name" value="Znf_lg_T-Ag_D1_dom_sf"/>
</dbReference>
<keyword evidence="11 15" id="KW-0413">Isomerase</keyword>
<dbReference type="GO" id="GO:0042025">
    <property type="term" value="C:host cell nucleus"/>
    <property type="evidence" value="ECO:0007669"/>
    <property type="project" value="UniProtKB-SubCell"/>
</dbReference>
<comment type="subcellular location">
    <subcellularLocation>
        <location evidence="1 15">Host nucleus</location>
    </subcellularLocation>
</comment>
<feature type="binding site" evidence="15">
    <location>
        <begin position="426"/>
        <end position="433"/>
    </location>
    <ligand>
        <name>ATP</name>
        <dbReference type="ChEBI" id="CHEBI:30616"/>
    </ligand>
</feature>
<keyword evidence="20" id="KW-1185">Reference proteome</keyword>
<keyword evidence="5 15" id="KW-0235">DNA replication</keyword>
<dbReference type="KEGG" id="vg:26101566"/>
<gene>
    <name evidence="15 19" type="primary">E1</name>
</gene>
<feature type="region of interest" description="Disordered" evidence="17">
    <location>
        <begin position="572"/>
        <end position="596"/>
    </location>
</feature>
<keyword evidence="7 15" id="KW-0378">Hydrolase</keyword>
<dbReference type="Pfam" id="PF20450">
    <property type="entry name" value="PPV_E1_DBD"/>
    <property type="match status" value="1"/>
</dbReference>
<dbReference type="Gene3D" id="3.40.1310.10">
    <property type="match status" value="1"/>
</dbReference>
<evidence type="ECO:0000256" key="5">
    <source>
        <dbReference type="ARBA" id="ARBA00022705"/>
    </source>
</evidence>
<dbReference type="InterPro" id="IPR001177">
    <property type="entry name" value="PPV_DNA_helicase_E1_C"/>
</dbReference>
<comment type="function">
    <text evidence="16">ATP-dependent DNA helicase required for initiation of viral DNA replication. It forms a complex with the viral E2 protein. The E1-E2 complex binds to the replication origin which contains binding sites for both proteins.</text>
</comment>
<keyword evidence="4 15" id="KW-1048">Host nucleus</keyword>
<evidence type="ECO:0000256" key="2">
    <source>
        <dbReference type="ARBA" id="ARBA00022518"/>
    </source>
</evidence>
<keyword evidence="8 15" id="KW-0347">Helicase</keyword>
<feature type="domain" description="SF3 helicase" evidence="18">
    <location>
        <begin position="400"/>
        <end position="550"/>
    </location>
</feature>
<evidence type="ECO:0000313" key="19">
    <source>
        <dbReference type="EMBL" id="AEL99903.1"/>
    </source>
</evidence>
<dbReference type="RefSeq" id="YP_009175022.1">
    <property type="nucleotide sequence ID" value="NC_028126.1"/>
</dbReference>
<evidence type="ECO:0000256" key="4">
    <source>
        <dbReference type="ARBA" id="ARBA00022562"/>
    </source>
</evidence>
<evidence type="ECO:0000259" key="18">
    <source>
        <dbReference type="PROSITE" id="PS51206"/>
    </source>
</evidence>
<keyword evidence="9 15" id="KW-0067">ATP-binding</keyword>
<dbReference type="OrthoDB" id="4795at10239"/>
<dbReference type="PIRSF" id="PIRSF003383">
    <property type="entry name" value="Rep_E1_papillomaV"/>
    <property type="match status" value="1"/>
</dbReference>